<dbReference type="GO" id="GO:0005524">
    <property type="term" value="F:ATP binding"/>
    <property type="evidence" value="ECO:0007669"/>
    <property type="project" value="UniProtKB-KW"/>
</dbReference>
<dbReference type="InterPro" id="IPR011009">
    <property type="entry name" value="Kinase-like_dom_sf"/>
</dbReference>
<keyword evidence="3" id="KW-0547">Nucleotide-binding</keyword>
<dbReference type="AlphaFoldDB" id="A0A1N6R702"/>
<dbReference type="Gene3D" id="1.10.510.10">
    <property type="entry name" value="Transferase(Phosphotransferase) domain 1"/>
    <property type="match status" value="1"/>
</dbReference>
<dbReference type="Proteomes" id="UP000186004">
    <property type="component" value="Unassembled WGS sequence"/>
</dbReference>
<dbReference type="Pfam" id="PF00069">
    <property type="entry name" value="Pkinase"/>
    <property type="match status" value="1"/>
</dbReference>
<evidence type="ECO:0000313" key="9">
    <source>
        <dbReference type="Proteomes" id="UP000186004"/>
    </source>
</evidence>
<feature type="domain" description="Protein kinase" evidence="7">
    <location>
        <begin position="17"/>
        <end position="272"/>
    </location>
</feature>
<evidence type="ECO:0000256" key="2">
    <source>
        <dbReference type="ARBA" id="ARBA00022679"/>
    </source>
</evidence>
<gene>
    <name evidence="8" type="ORF">SAMN05444858_101619</name>
</gene>
<dbReference type="EMBL" id="FTNF01000001">
    <property type="protein sequence ID" value="SIQ24422.1"/>
    <property type="molecule type" value="Genomic_DNA"/>
</dbReference>
<reference evidence="8 9" key="1">
    <citation type="submission" date="2017-01" db="EMBL/GenBank/DDBJ databases">
        <authorList>
            <person name="Mah S.A."/>
            <person name="Swanson W.J."/>
            <person name="Moy G.W."/>
            <person name="Vacquier V.D."/>
        </authorList>
    </citation>
    <scope>NUCLEOTIDE SEQUENCE [LARGE SCALE GENOMIC DNA]</scope>
    <source>
        <strain evidence="8 9">DSM 45758</strain>
    </source>
</reference>
<dbReference type="SUPFAM" id="SSF56112">
    <property type="entry name" value="Protein kinase-like (PK-like)"/>
    <property type="match status" value="1"/>
</dbReference>
<keyword evidence="4 8" id="KW-0418">Kinase</keyword>
<evidence type="ECO:0000313" key="8">
    <source>
        <dbReference type="EMBL" id="SIQ24422.1"/>
    </source>
</evidence>
<organism evidence="8 9">
    <name type="scientific">Micromonospora avicenniae</name>
    <dbReference type="NCBI Taxonomy" id="1198245"/>
    <lineage>
        <taxon>Bacteria</taxon>
        <taxon>Bacillati</taxon>
        <taxon>Actinomycetota</taxon>
        <taxon>Actinomycetes</taxon>
        <taxon>Micromonosporales</taxon>
        <taxon>Micromonosporaceae</taxon>
        <taxon>Micromonospora</taxon>
    </lineage>
</organism>
<dbReference type="RefSeq" id="WP_076467197.1">
    <property type="nucleotide sequence ID" value="NZ_FTNF01000001.1"/>
</dbReference>
<dbReference type="InterPro" id="IPR050660">
    <property type="entry name" value="NEK_Ser/Thr_kinase"/>
</dbReference>
<proteinExistence type="predicted"/>
<dbReference type="GO" id="GO:0004674">
    <property type="term" value="F:protein serine/threonine kinase activity"/>
    <property type="evidence" value="ECO:0007669"/>
    <property type="project" value="UniProtKB-KW"/>
</dbReference>
<dbReference type="PANTHER" id="PTHR43671:SF13">
    <property type="entry name" value="SERINE_THREONINE-PROTEIN KINASE NEK2"/>
    <property type="match status" value="1"/>
</dbReference>
<dbReference type="PANTHER" id="PTHR43671">
    <property type="entry name" value="SERINE/THREONINE-PROTEIN KINASE NEK"/>
    <property type="match status" value="1"/>
</dbReference>
<keyword evidence="9" id="KW-1185">Reference proteome</keyword>
<dbReference type="EC" id="2.7.11.1" evidence="1"/>
<dbReference type="PROSITE" id="PS50011">
    <property type="entry name" value="PROTEIN_KINASE_DOM"/>
    <property type="match status" value="1"/>
</dbReference>
<protein>
    <recommendedName>
        <fullName evidence="1">non-specific serine/threonine protein kinase</fullName>
        <ecNumber evidence="1">2.7.11.1</ecNumber>
    </recommendedName>
</protein>
<evidence type="ECO:0000256" key="5">
    <source>
        <dbReference type="ARBA" id="ARBA00022840"/>
    </source>
</evidence>
<dbReference type="OrthoDB" id="4408092at2"/>
<evidence type="ECO:0000256" key="6">
    <source>
        <dbReference type="SAM" id="MobiDB-lite"/>
    </source>
</evidence>
<dbReference type="CDD" id="cd14014">
    <property type="entry name" value="STKc_PknB_like"/>
    <property type="match status" value="1"/>
</dbReference>
<keyword evidence="8" id="KW-0723">Serine/threonine-protein kinase</keyword>
<sequence>MTDTPSGSLPAPIVPGLTDLRVFARGGYATVYRATQISVGREVAVKVENRTLDSERDQARFLREARAAGRMSSHPHVVDLFDVGVTVDQHPYLIMELCDGSYAERMRNSPLGAAEARDLGIKIADALAHSHEAGVLHRDVKPANILHSHFNPAVLADFGLAVLAEVRDPTVTLEVLTPAYAPPEMFNHSPPSPAVDVYALCATLYAVMHGRPPRWQSERNPSLVTVLEMFNQPIPGLPGIPDELIDVLRVGMANDPGERPTAVELLGLLAALPIEPVATPVSGAPVGGRPTRGGGTGSGPYTAGRSGQPTPRPPAEDAHPTLPAPTSTAGRRWRRRWFFGGALVLALAGSAAAGAWVADGTRRPEPSESVSRAAGPATDRRLPGCTDPAVAVTLPEGAKCSAGLECFGPVRVRGTRAEATQVTCDGPHTWESYAEGVLPVRLVGAGYPEVTADPVVQQVCSPTTFRLTSRVDSTAGWHLEVLPPVDGSIDRTFRCLAGRGVDALGGPTLTGH</sequence>
<dbReference type="InterPro" id="IPR000719">
    <property type="entry name" value="Prot_kinase_dom"/>
</dbReference>
<dbReference type="Gene3D" id="3.30.200.20">
    <property type="entry name" value="Phosphorylase Kinase, domain 1"/>
    <property type="match status" value="1"/>
</dbReference>
<keyword evidence="5" id="KW-0067">ATP-binding</keyword>
<feature type="region of interest" description="Disordered" evidence="6">
    <location>
        <begin position="279"/>
        <end position="329"/>
    </location>
</feature>
<accession>A0A1N6R702</accession>
<keyword evidence="2" id="KW-0808">Transferase</keyword>
<feature type="region of interest" description="Disordered" evidence="6">
    <location>
        <begin position="358"/>
        <end position="381"/>
    </location>
</feature>
<evidence type="ECO:0000256" key="1">
    <source>
        <dbReference type="ARBA" id="ARBA00012513"/>
    </source>
</evidence>
<dbReference type="SMART" id="SM00220">
    <property type="entry name" value="S_TKc"/>
    <property type="match status" value="1"/>
</dbReference>
<dbReference type="STRING" id="1198245.SAMN05444858_101619"/>
<name>A0A1N6R702_9ACTN</name>
<evidence type="ECO:0000256" key="3">
    <source>
        <dbReference type="ARBA" id="ARBA00022741"/>
    </source>
</evidence>
<evidence type="ECO:0000259" key="7">
    <source>
        <dbReference type="PROSITE" id="PS50011"/>
    </source>
</evidence>
<evidence type="ECO:0000256" key="4">
    <source>
        <dbReference type="ARBA" id="ARBA00022777"/>
    </source>
</evidence>